<keyword evidence="5" id="KW-0391">Immunity</keyword>
<evidence type="ECO:0000256" key="2">
    <source>
        <dbReference type="ARBA" id="ARBA00022451"/>
    </source>
</evidence>
<keyword evidence="12" id="KW-1185">Reference proteome</keyword>
<reference evidence="11" key="2">
    <citation type="submission" date="2025-09" db="UniProtKB">
        <authorList>
            <consortium name="Ensembl"/>
        </authorList>
    </citation>
    <scope>IDENTIFICATION</scope>
</reference>
<evidence type="ECO:0000256" key="8">
    <source>
        <dbReference type="ARBA" id="ARBA00023157"/>
    </source>
</evidence>
<keyword evidence="8" id="KW-1015">Disulfide bond</keyword>
<dbReference type="SUPFAM" id="SSF54452">
    <property type="entry name" value="MHC antigen-recognition domain"/>
    <property type="match status" value="1"/>
</dbReference>
<keyword evidence="3" id="KW-0812">Transmembrane</keyword>
<dbReference type="InterPro" id="IPR037055">
    <property type="entry name" value="MHC_I-like_Ag-recog_sf"/>
</dbReference>
<evidence type="ECO:0000256" key="4">
    <source>
        <dbReference type="ARBA" id="ARBA00022729"/>
    </source>
</evidence>
<sequence length="152" mass="16432">MLPPQPLICSPGTPTQLHCPPWTTSSLASPSPVAPFIIIPCVLSGPHSLLYFNVAVSEPSPGVPEFVAVGYVDGNLVSYYDSETGRAVPQVDWLAANLDQQYWERRTHIGKTNQQLFRVNLERLRGLYNKSGGECGMGWGSVGAAAAPQPRL</sequence>
<accession>A0A8C3KT09</accession>
<dbReference type="InterPro" id="IPR050208">
    <property type="entry name" value="MHC_class-I_related"/>
</dbReference>
<dbReference type="PANTHER" id="PTHR16675:SF242">
    <property type="entry name" value="MAJOR HISTOCOMPATIBILITY COMPLEX CLASS I-RELATED GENE PROTEIN"/>
    <property type="match status" value="1"/>
</dbReference>
<keyword evidence="4" id="KW-0732">Signal</keyword>
<evidence type="ECO:0000313" key="12">
    <source>
        <dbReference type="Proteomes" id="UP000694419"/>
    </source>
</evidence>
<dbReference type="AlphaFoldDB" id="A0A8C3KT09"/>
<dbReference type="GO" id="GO:0002474">
    <property type="term" value="P:antigen processing and presentation of peptide antigen via MHC class I"/>
    <property type="evidence" value="ECO:0007669"/>
    <property type="project" value="UniProtKB-KW"/>
</dbReference>
<proteinExistence type="predicted"/>
<evidence type="ECO:0000313" key="11">
    <source>
        <dbReference type="Ensembl" id="ENSCPGP00000025504.1"/>
    </source>
</evidence>
<evidence type="ECO:0000256" key="9">
    <source>
        <dbReference type="ARBA" id="ARBA00023180"/>
    </source>
</evidence>
<evidence type="ECO:0000256" key="1">
    <source>
        <dbReference type="ARBA" id="ARBA00004479"/>
    </source>
</evidence>
<keyword evidence="2" id="KW-0490">MHC I</keyword>
<feature type="domain" description="MHC class I-like antigen recognition-like" evidence="10">
    <location>
        <begin position="46"/>
        <end position="133"/>
    </location>
</feature>
<evidence type="ECO:0000256" key="3">
    <source>
        <dbReference type="ARBA" id="ARBA00022692"/>
    </source>
</evidence>
<keyword evidence="6" id="KW-1133">Transmembrane helix</keyword>
<dbReference type="GO" id="GO:0009897">
    <property type="term" value="C:external side of plasma membrane"/>
    <property type="evidence" value="ECO:0007669"/>
    <property type="project" value="TreeGrafter"/>
</dbReference>
<evidence type="ECO:0000259" key="10">
    <source>
        <dbReference type="Pfam" id="PF00129"/>
    </source>
</evidence>
<dbReference type="InterPro" id="IPR011161">
    <property type="entry name" value="MHC_I-like_Ag-recog"/>
</dbReference>
<dbReference type="GO" id="GO:0006955">
    <property type="term" value="P:immune response"/>
    <property type="evidence" value="ECO:0007669"/>
    <property type="project" value="TreeGrafter"/>
</dbReference>
<dbReference type="Pfam" id="PF00129">
    <property type="entry name" value="MHC_I"/>
    <property type="match status" value="1"/>
</dbReference>
<keyword evidence="9" id="KW-0325">Glycoprotein</keyword>
<evidence type="ECO:0000256" key="5">
    <source>
        <dbReference type="ARBA" id="ARBA00022859"/>
    </source>
</evidence>
<dbReference type="GO" id="GO:0042612">
    <property type="term" value="C:MHC class I protein complex"/>
    <property type="evidence" value="ECO:0007669"/>
    <property type="project" value="UniProtKB-KW"/>
</dbReference>
<evidence type="ECO:0000256" key="7">
    <source>
        <dbReference type="ARBA" id="ARBA00023136"/>
    </source>
</evidence>
<reference evidence="11" key="1">
    <citation type="submission" date="2025-08" db="UniProtKB">
        <authorList>
            <consortium name="Ensembl"/>
        </authorList>
    </citation>
    <scope>IDENTIFICATION</scope>
</reference>
<name>A0A8C3KT09_9CHAR</name>
<dbReference type="PANTHER" id="PTHR16675">
    <property type="entry name" value="MHC CLASS I-RELATED"/>
    <property type="match status" value="1"/>
</dbReference>
<keyword evidence="7" id="KW-0472">Membrane</keyword>
<protein>
    <recommendedName>
        <fullName evidence="10">MHC class I-like antigen recognition-like domain-containing protein</fullName>
    </recommendedName>
</protein>
<dbReference type="InterPro" id="IPR011162">
    <property type="entry name" value="MHC_I/II-like_Ag-recog"/>
</dbReference>
<organism evidence="11 12">
    <name type="scientific">Calidris pygmaea</name>
    <name type="common">Spoon-billed sandpiper</name>
    <dbReference type="NCBI Taxonomy" id="425635"/>
    <lineage>
        <taxon>Eukaryota</taxon>
        <taxon>Metazoa</taxon>
        <taxon>Chordata</taxon>
        <taxon>Craniata</taxon>
        <taxon>Vertebrata</taxon>
        <taxon>Euteleostomi</taxon>
        <taxon>Archelosauria</taxon>
        <taxon>Archosauria</taxon>
        <taxon>Dinosauria</taxon>
        <taxon>Saurischia</taxon>
        <taxon>Theropoda</taxon>
        <taxon>Coelurosauria</taxon>
        <taxon>Aves</taxon>
        <taxon>Neognathae</taxon>
        <taxon>Neoaves</taxon>
        <taxon>Charadriiformes</taxon>
        <taxon>Scolopacidae</taxon>
        <taxon>Calidris</taxon>
    </lineage>
</organism>
<evidence type="ECO:0000256" key="6">
    <source>
        <dbReference type="ARBA" id="ARBA00022989"/>
    </source>
</evidence>
<dbReference type="GO" id="GO:0005615">
    <property type="term" value="C:extracellular space"/>
    <property type="evidence" value="ECO:0007669"/>
    <property type="project" value="TreeGrafter"/>
</dbReference>
<dbReference type="Proteomes" id="UP000694419">
    <property type="component" value="Unplaced"/>
</dbReference>
<comment type="subcellular location">
    <subcellularLocation>
        <location evidence="1">Membrane</location>
        <topology evidence="1">Single-pass type I membrane protein</topology>
    </subcellularLocation>
</comment>
<dbReference type="Ensembl" id="ENSCPGT00000027870.1">
    <property type="protein sequence ID" value="ENSCPGP00000025504.1"/>
    <property type="gene ID" value="ENSCPGG00000017586.1"/>
</dbReference>
<dbReference type="Gene3D" id="3.30.500.10">
    <property type="entry name" value="MHC class I-like antigen recognition-like"/>
    <property type="match status" value="1"/>
</dbReference>